<keyword evidence="4" id="KW-1185">Reference proteome</keyword>
<sequence length="358" mass="40236">MPTFTAIALENLLEPRVGESLKNPDAAGRSSHLYISPALYATPEQSPIPDYSYRDPPSPSPYVANHKRRGGGHVRVPEGSRARDETESFNLDEEAEKCLNECVDSVSEEDEGCFDTRIQVDASDFSQIQMESRSFVSAQGEFFDAIDEFSSDGSISNTPSRDHRLESELLSSRLNLLDEIEKRKTAEETFLLMRSQWEKIRILASEAGLTFPAPPAISDSMQLEDEEMDKFSQEVVVTKFVAEAVGRGLARAEAEEAASAIIELKDLEILRLRDRLQYYETVNHEMSQRKLVEVARRQQERRSRRRWVWSFMGLAFGIGTSLAAYSYICHTNECVPLLECADSADSSTFVLVETSSGH</sequence>
<dbReference type="PANTHER" id="PTHR35490">
    <property type="entry name" value="BACTERIOPHAGE N4 ADSORPTION B PROTEIN"/>
    <property type="match status" value="1"/>
</dbReference>
<feature type="compositionally biased region" description="Basic and acidic residues" evidence="1">
    <location>
        <begin position="75"/>
        <end position="86"/>
    </location>
</feature>
<dbReference type="Proteomes" id="UP001567538">
    <property type="component" value="Unassembled WGS sequence"/>
</dbReference>
<feature type="region of interest" description="Disordered" evidence="1">
    <location>
        <begin position="43"/>
        <end position="89"/>
    </location>
</feature>
<dbReference type="PANTHER" id="PTHR35490:SF3">
    <property type="entry name" value="(WILD MALAYSIAN BANANA) HYPOTHETICAL PROTEIN"/>
    <property type="match status" value="1"/>
</dbReference>
<feature type="transmembrane region" description="Helical" evidence="2">
    <location>
        <begin position="307"/>
        <end position="328"/>
    </location>
</feature>
<evidence type="ECO:0000256" key="2">
    <source>
        <dbReference type="SAM" id="Phobius"/>
    </source>
</evidence>
<accession>A0ABD1HWE6</accession>
<comment type="caution">
    <text evidence="3">The sequence shown here is derived from an EMBL/GenBank/DDBJ whole genome shotgun (WGS) entry which is preliminary data.</text>
</comment>
<keyword evidence="2" id="KW-0812">Transmembrane</keyword>
<protein>
    <submittedName>
        <fullName evidence="3">Uncharacterized protein</fullName>
    </submittedName>
</protein>
<name>A0ABD1HWE6_SALDI</name>
<dbReference type="AlphaFoldDB" id="A0ABD1HWE6"/>
<gene>
    <name evidence="3" type="ORF">AAHA92_09886</name>
</gene>
<dbReference type="EMBL" id="JBEAFC010000004">
    <property type="protein sequence ID" value="KAL1559553.1"/>
    <property type="molecule type" value="Genomic_DNA"/>
</dbReference>
<evidence type="ECO:0000313" key="3">
    <source>
        <dbReference type="EMBL" id="KAL1559553.1"/>
    </source>
</evidence>
<evidence type="ECO:0000313" key="4">
    <source>
        <dbReference type="Proteomes" id="UP001567538"/>
    </source>
</evidence>
<reference evidence="3 4" key="1">
    <citation type="submission" date="2024-06" db="EMBL/GenBank/DDBJ databases">
        <title>A chromosome level genome sequence of Diviner's sage (Salvia divinorum).</title>
        <authorList>
            <person name="Ford S.A."/>
            <person name="Ro D.-K."/>
            <person name="Ness R.W."/>
            <person name="Phillips M.A."/>
        </authorList>
    </citation>
    <scope>NUCLEOTIDE SEQUENCE [LARGE SCALE GENOMIC DNA]</scope>
    <source>
        <strain evidence="3">SAF-2024a</strain>
        <tissue evidence="3">Leaf</tissue>
    </source>
</reference>
<keyword evidence="2" id="KW-1133">Transmembrane helix</keyword>
<evidence type="ECO:0000256" key="1">
    <source>
        <dbReference type="SAM" id="MobiDB-lite"/>
    </source>
</evidence>
<keyword evidence="2" id="KW-0472">Membrane</keyword>
<organism evidence="3 4">
    <name type="scientific">Salvia divinorum</name>
    <name type="common">Maria pastora</name>
    <name type="synonym">Diviner's sage</name>
    <dbReference type="NCBI Taxonomy" id="28513"/>
    <lineage>
        <taxon>Eukaryota</taxon>
        <taxon>Viridiplantae</taxon>
        <taxon>Streptophyta</taxon>
        <taxon>Embryophyta</taxon>
        <taxon>Tracheophyta</taxon>
        <taxon>Spermatophyta</taxon>
        <taxon>Magnoliopsida</taxon>
        <taxon>eudicotyledons</taxon>
        <taxon>Gunneridae</taxon>
        <taxon>Pentapetalae</taxon>
        <taxon>asterids</taxon>
        <taxon>lamiids</taxon>
        <taxon>Lamiales</taxon>
        <taxon>Lamiaceae</taxon>
        <taxon>Nepetoideae</taxon>
        <taxon>Mentheae</taxon>
        <taxon>Salviinae</taxon>
        <taxon>Salvia</taxon>
        <taxon>Salvia subgen. Calosphace</taxon>
    </lineage>
</organism>
<proteinExistence type="predicted"/>